<feature type="domain" description="Core-binding (CB)" evidence="5">
    <location>
        <begin position="16"/>
        <end position="91"/>
    </location>
</feature>
<evidence type="ECO:0000259" key="4">
    <source>
        <dbReference type="PROSITE" id="PS51898"/>
    </source>
</evidence>
<evidence type="ECO:0000256" key="1">
    <source>
        <dbReference type="ARBA" id="ARBA00023125"/>
    </source>
</evidence>
<evidence type="ECO:0000313" key="7">
    <source>
        <dbReference type="Proteomes" id="UP000185469"/>
    </source>
</evidence>
<dbReference type="SUPFAM" id="SSF56349">
    <property type="entry name" value="DNA breaking-rejoining enzymes"/>
    <property type="match status" value="1"/>
</dbReference>
<dbReference type="InterPro" id="IPR050090">
    <property type="entry name" value="Tyrosine_recombinase_XerCD"/>
</dbReference>
<keyword evidence="2" id="KW-0233">DNA recombination</keyword>
<evidence type="ECO:0000256" key="2">
    <source>
        <dbReference type="ARBA" id="ARBA00023172"/>
    </source>
</evidence>
<dbReference type="Gene3D" id="1.10.443.10">
    <property type="entry name" value="Intergrase catalytic core"/>
    <property type="match status" value="1"/>
</dbReference>
<evidence type="ECO:0000313" key="6">
    <source>
        <dbReference type="EMBL" id="APT90516.1"/>
    </source>
</evidence>
<evidence type="ECO:0000259" key="5">
    <source>
        <dbReference type="PROSITE" id="PS51900"/>
    </source>
</evidence>
<dbReference type="PROSITE" id="PS51898">
    <property type="entry name" value="TYR_RECOMBINASE"/>
    <property type="match status" value="1"/>
</dbReference>
<protein>
    <recommendedName>
        <fullName evidence="8">Integrase</fullName>
    </recommendedName>
</protein>
<dbReference type="Pfam" id="PF00589">
    <property type="entry name" value="Phage_integrase"/>
    <property type="match status" value="1"/>
</dbReference>
<dbReference type="GO" id="GO:0003677">
    <property type="term" value="F:DNA binding"/>
    <property type="evidence" value="ECO:0007669"/>
    <property type="project" value="UniProtKB-UniRule"/>
</dbReference>
<dbReference type="KEGG" id="csph:CSPHI_05105"/>
<keyword evidence="7" id="KW-1185">Reference proteome</keyword>
<accession>A0A1L7CXC2</accession>
<dbReference type="CDD" id="cd00397">
    <property type="entry name" value="DNA_BRE_C"/>
    <property type="match status" value="1"/>
</dbReference>
<reference evidence="6 7" key="1">
    <citation type="submission" date="2014-08" db="EMBL/GenBank/DDBJ databases">
        <title>Complete genome sequence of Corynebacterium sphenisci CECT 5990(T) (=DSM 44792(T)), isolated from healthy wild penguins.</title>
        <authorList>
            <person name="Ruckert C."/>
            <person name="Albersmeier A."/>
            <person name="Winkler A."/>
            <person name="Kalinowski J."/>
        </authorList>
    </citation>
    <scope>NUCLEOTIDE SEQUENCE [LARGE SCALE GENOMIC DNA]</scope>
    <source>
        <strain evidence="6 7">DSM 44792</strain>
    </source>
</reference>
<dbReference type="PANTHER" id="PTHR30349">
    <property type="entry name" value="PHAGE INTEGRASE-RELATED"/>
    <property type="match status" value="1"/>
</dbReference>
<dbReference type="InterPro" id="IPR010998">
    <property type="entry name" value="Integrase_recombinase_N"/>
</dbReference>
<dbReference type="GO" id="GO:0015074">
    <property type="term" value="P:DNA integration"/>
    <property type="evidence" value="ECO:0007669"/>
    <property type="project" value="InterPro"/>
</dbReference>
<name>A0A1L7CXC2_9CORY</name>
<dbReference type="InterPro" id="IPR044068">
    <property type="entry name" value="CB"/>
</dbReference>
<dbReference type="PANTHER" id="PTHR30349:SF81">
    <property type="entry name" value="TYROSINE RECOMBINASE XERC"/>
    <property type="match status" value="1"/>
</dbReference>
<dbReference type="InterPro" id="IPR002104">
    <property type="entry name" value="Integrase_catalytic"/>
</dbReference>
<dbReference type="Gene3D" id="1.10.150.130">
    <property type="match status" value="1"/>
</dbReference>
<dbReference type="InterPro" id="IPR011010">
    <property type="entry name" value="DNA_brk_join_enz"/>
</dbReference>
<feature type="domain" description="Tyr recombinase" evidence="4">
    <location>
        <begin position="113"/>
        <end position="287"/>
    </location>
</feature>
<dbReference type="Proteomes" id="UP000185469">
    <property type="component" value="Chromosome"/>
</dbReference>
<dbReference type="GO" id="GO:0006310">
    <property type="term" value="P:DNA recombination"/>
    <property type="evidence" value="ECO:0007669"/>
    <property type="project" value="UniProtKB-KW"/>
</dbReference>
<sequence length="300" mass="33065">MAPLSPVPPGREHWVVSPEQHAAEFVAGLRSPATRTGYRGALRRWLAWCEEAHLDPWAVDRRHIEAWLATQPAGTAPGAATAVCSFYRDAHDMGLTREDLARGVRRPRRPSGPRGTWATVEEMRRMLDLARRVGGDTWALLAILTLMGARSGETVALDVDDVLRDHGAIQLRFHRKRQIVDVVACPPGVIEALGPLLARRRTGPLLRNQHGNRMTSRQAQERVRDLGRRAGCEQPISPHSLRRSFITAAWAAGATTSEIMAVTGHRDPGMVEHYIRGARQQTGDAAVIVDRLLGGDQAPE</sequence>
<evidence type="ECO:0000256" key="3">
    <source>
        <dbReference type="PROSITE-ProRule" id="PRU01248"/>
    </source>
</evidence>
<dbReference type="AlphaFoldDB" id="A0A1L7CXC2"/>
<dbReference type="RefSeq" id="WP_075691772.1">
    <property type="nucleotide sequence ID" value="NZ_CP009248.1"/>
</dbReference>
<gene>
    <name evidence="6" type="ORF">CSPHI_05105</name>
</gene>
<dbReference type="InterPro" id="IPR013762">
    <property type="entry name" value="Integrase-like_cat_sf"/>
</dbReference>
<dbReference type="PROSITE" id="PS51900">
    <property type="entry name" value="CB"/>
    <property type="match status" value="1"/>
</dbReference>
<dbReference type="STRING" id="1437874.CSPHI_05105"/>
<evidence type="ECO:0008006" key="8">
    <source>
        <dbReference type="Google" id="ProtNLM"/>
    </source>
</evidence>
<organism evidence="6 7">
    <name type="scientific">Corynebacterium sphenisci DSM 44792</name>
    <dbReference type="NCBI Taxonomy" id="1437874"/>
    <lineage>
        <taxon>Bacteria</taxon>
        <taxon>Bacillati</taxon>
        <taxon>Actinomycetota</taxon>
        <taxon>Actinomycetes</taxon>
        <taxon>Mycobacteriales</taxon>
        <taxon>Corynebacteriaceae</taxon>
        <taxon>Corynebacterium</taxon>
    </lineage>
</organism>
<keyword evidence="1 3" id="KW-0238">DNA-binding</keyword>
<dbReference type="EMBL" id="CP009248">
    <property type="protein sequence ID" value="APT90516.1"/>
    <property type="molecule type" value="Genomic_DNA"/>
</dbReference>
<dbReference type="OrthoDB" id="4137935at2"/>
<proteinExistence type="predicted"/>